<dbReference type="Proteomes" id="UP001243420">
    <property type="component" value="Chromosome"/>
</dbReference>
<protein>
    <submittedName>
        <fullName evidence="1">Uncharacterized protein</fullName>
    </submittedName>
</protein>
<sequence length="41" mass="4236">MRQPIAVAQLAAAAKKVSAATSTAISNRFIMKGTLAGQNFT</sequence>
<name>A0ABY8LEQ5_9RHOB</name>
<evidence type="ECO:0000313" key="2">
    <source>
        <dbReference type="Proteomes" id="UP001243420"/>
    </source>
</evidence>
<accession>A0ABY8LEQ5</accession>
<dbReference type="EMBL" id="CP122537">
    <property type="protein sequence ID" value="WGH79794.1"/>
    <property type="molecule type" value="Genomic_DNA"/>
</dbReference>
<evidence type="ECO:0000313" key="1">
    <source>
        <dbReference type="EMBL" id="WGH79794.1"/>
    </source>
</evidence>
<gene>
    <name evidence="1" type="ORF">P8627_05910</name>
</gene>
<organism evidence="1 2">
    <name type="scientific">Jannaschia ovalis</name>
    <dbReference type="NCBI Taxonomy" id="3038773"/>
    <lineage>
        <taxon>Bacteria</taxon>
        <taxon>Pseudomonadati</taxon>
        <taxon>Pseudomonadota</taxon>
        <taxon>Alphaproteobacteria</taxon>
        <taxon>Rhodobacterales</taxon>
        <taxon>Roseobacteraceae</taxon>
        <taxon>Jannaschia</taxon>
    </lineage>
</organism>
<keyword evidence="2" id="KW-1185">Reference proteome</keyword>
<reference evidence="1 2" key="1">
    <citation type="submission" date="2023-04" db="EMBL/GenBank/DDBJ databases">
        <title>Jannaschia ovalis sp. nov., a marine bacterium isolated from sea tidal flat.</title>
        <authorList>
            <person name="Kwon D.Y."/>
            <person name="Kim J.-J."/>
        </authorList>
    </citation>
    <scope>NUCLEOTIDE SEQUENCE [LARGE SCALE GENOMIC DNA]</scope>
    <source>
        <strain evidence="1 2">GRR-S6-38</strain>
    </source>
</reference>
<proteinExistence type="predicted"/>
<dbReference type="RefSeq" id="WP_279966735.1">
    <property type="nucleotide sequence ID" value="NZ_CP122537.1"/>
</dbReference>